<evidence type="ECO:0000313" key="3">
    <source>
        <dbReference type="Proteomes" id="UP001595885"/>
    </source>
</evidence>
<dbReference type="Proteomes" id="UP001595885">
    <property type="component" value="Unassembled WGS sequence"/>
</dbReference>
<sequence length="174" mass="20484">MIAIFIILSPFLYFFFKKSGKKRTGLILSLFFISIAIIPVIFLYFESKFYFKSDAINDLKIVEITLNENFEIIENKITGLAEYYQTTKLKISKNDKERIINEISNSVDFFVYDKYNFLKDSNNNKESSKIIAHYSFGEKYIKESYEKKNGFAPVLVMIILNEKSNILEVRRIED</sequence>
<keyword evidence="3" id="KW-1185">Reference proteome</keyword>
<protein>
    <submittedName>
        <fullName evidence="2">Uncharacterized protein</fullName>
    </submittedName>
</protein>
<comment type="caution">
    <text evidence="2">The sequence shown here is derived from an EMBL/GenBank/DDBJ whole genome shotgun (WGS) entry which is preliminary data.</text>
</comment>
<organism evidence="2 3">
    <name type="scientific">Flavobacterium ponti</name>
    <dbReference type="NCBI Taxonomy" id="665133"/>
    <lineage>
        <taxon>Bacteria</taxon>
        <taxon>Pseudomonadati</taxon>
        <taxon>Bacteroidota</taxon>
        <taxon>Flavobacteriia</taxon>
        <taxon>Flavobacteriales</taxon>
        <taxon>Flavobacteriaceae</taxon>
        <taxon>Flavobacterium</taxon>
    </lineage>
</organism>
<evidence type="ECO:0000313" key="2">
    <source>
        <dbReference type="EMBL" id="MFC4738799.1"/>
    </source>
</evidence>
<evidence type="ECO:0000256" key="1">
    <source>
        <dbReference type="SAM" id="Phobius"/>
    </source>
</evidence>
<reference evidence="3" key="1">
    <citation type="journal article" date="2019" name="Int. J. Syst. Evol. Microbiol.">
        <title>The Global Catalogue of Microorganisms (GCM) 10K type strain sequencing project: providing services to taxonomists for standard genome sequencing and annotation.</title>
        <authorList>
            <consortium name="The Broad Institute Genomics Platform"/>
            <consortium name="The Broad Institute Genome Sequencing Center for Infectious Disease"/>
            <person name="Wu L."/>
            <person name="Ma J."/>
        </authorList>
    </citation>
    <scope>NUCLEOTIDE SEQUENCE [LARGE SCALE GENOMIC DNA]</scope>
    <source>
        <strain evidence="3">CCUG 50349</strain>
    </source>
</reference>
<keyword evidence="1" id="KW-0472">Membrane</keyword>
<keyword evidence="1" id="KW-1133">Transmembrane helix</keyword>
<name>A0ABV9P3N5_9FLAO</name>
<gene>
    <name evidence="2" type="ORF">ACFO3U_02210</name>
</gene>
<accession>A0ABV9P3N5</accession>
<dbReference type="EMBL" id="JBHSGW010000001">
    <property type="protein sequence ID" value="MFC4738799.1"/>
    <property type="molecule type" value="Genomic_DNA"/>
</dbReference>
<keyword evidence="1" id="KW-0812">Transmembrane</keyword>
<proteinExistence type="predicted"/>
<dbReference type="RefSeq" id="WP_379738007.1">
    <property type="nucleotide sequence ID" value="NZ_JBHSGW010000001.1"/>
</dbReference>
<feature type="transmembrane region" description="Helical" evidence="1">
    <location>
        <begin position="26"/>
        <end position="45"/>
    </location>
</feature>